<gene>
    <name evidence="1" type="ORF">E6K80_03345</name>
</gene>
<evidence type="ECO:0000313" key="2">
    <source>
        <dbReference type="Proteomes" id="UP000319836"/>
    </source>
</evidence>
<reference evidence="1 2" key="1">
    <citation type="journal article" date="2019" name="Nat. Microbiol.">
        <title>Mediterranean grassland soil C-N compound turnover is dependent on rainfall and depth, and is mediated by genomically divergent microorganisms.</title>
        <authorList>
            <person name="Diamond S."/>
            <person name="Andeer P.F."/>
            <person name="Li Z."/>
            <person name="Crits-Christoph A."/>
            <person name="Burstein D."/>
            <person name="Anantharaman K."/>
            <person name="Lane K.R."/>
            <person name="Thomas B.C."/>
            <person name="Pan C."/>
            <person name="Northen T.R."/>
            <person name="Banfield J.F."/>
        </authorList>
    </citation>
    <scope>NUCLEOTIDE SEQUENCE [LARGE SCALE GENOMIC DNA]</scope>
    <source>
        <strain evidence="1">WS_10</strain>
    </source>
</reference>
<accession>A0A538U8F4</accession>
<dbReference type="PROSITE" id="PS51257">
    <property type="entry name" value="PROKAR_LIPOPROTEIN"/>
    <property type="match status" value="1"/>
</dbReference>
<sequence length="211" mass="23383">MTVRSMRSMACGALVLLALGCREPTKYPWMIVPGVRIGPVSAQVSERELIDRFGPEAQPIPVTAGEGDVRPGIVLFPRDSRRIEIAWLDSVAHRGIKTVRIEGRSSAWRLEGRVQLGTDLYELERLNGGPFTMAGFGWIDEGVVLSWEEGALTSAMKGVYLYLLPERGRIGSDPYRRRMGNQAFSSDDGDLRALDPRVARIVVAFDIEAPR</sequence>
<comment type="caution">
    <text evidence="1">The sequence shown here is derived from an EMBL/GenBank/DDBJ whole genome shotgun (WGS) entry which is preliminary data.</text>
</comment>
<dbReference type="Proteomes" id="UP000319836">
    <property type="component" value="Unassembled WGS sequence"/>
</dbReference>
<dbReference type="AlphaFoldDB" id="A0A538U8F4"/>
<dbReference type="EMBL" id="VBPA01000073">
    <property type="protein sequence ID" value="TMQ72176.1"/>
    <property type="molecule type" value="Genomic_DNA"/>
</dbReference>
<evidence type="ECO:0008006" key="3">
    <source>
        <dbReference type="Google" id="ProtNLM"/>
    </source>
</evidence>
<evidence type="ECO:0000313" key="1">
    <source>
        <dbReference type="EMBL" id="TMQ72176.1"/>
    </source>
</evidence>
<proteinExistence type="predicted"/>
<protein>
    <recommendedName>
        <fullName evidence="3">Lipoprotein</fullName>
    </recommendedName>
</protein>
<name>A0A538U8F4_UNCEI</name>
<organism evidence="1 2">
    <name type="scientific">Eiseniibacteriota bacterium</name>
    <dbReference type="NCBI Taxonomy" id="2212470"/>
    <lineage>
        <taxon>Bacteria</taxon>
        <taxon>Candidatus Eiseniibacteriota</taxon>
    </lineage>
</organism>